<dbReference type="EMBL" id="JAFEMO010000003">
    <property type="protein sequence ID" value="KAH7573150.1"/>
    <property type="molecule type" value="Genomic_DNA"/>
</dbReference>
<proteinExistence type="predicted"/>
<organism evidence="1 2">
    <name type="scientific">Xanthoceras sorbifolium</name>
    <dbReference type="NCBI Taxonomy" id="99658"/>
    <lineage>
        <taxon>Eukaryota</taxon>
        <taxon>Viridiplantae</taxon>
        <taxon>Streptophyta</taxon>
        <taxon>Embryophyta</taxon>
        <taxon>Tracheophyta</taxon>
        <taxon>Spermatophyta</taxon>
        <taxon>Magnoliopsida</taxon>
        <taxon>eudicotyledons</taxon>
        <taxon>Gunneridae</taxon>
        <taxon>Pentapetalae</taxon>
        <taxon>rosids</taxon>
        <taxon>malvids</taxon>
        <taxon>Sapindales</taxon>
        <taxon>Sapindaceae</taxon>
        <taxon>Xanthoceroideae</taxon>
        <taxon>Xanthoceras</taxon>
    </lineage>
</organism>
<evidence type="ECO:0000313" key="1">
    <source>
        <dbReference type="EMBL" id="KAH7573150.1"/>
    </source>
</evidence>
<dbReference type="Proteomes" id="UP000827721">
    <property type="component" value="Unassembled WGS sequence"/>
</dbReference>
<reference evidence="1 2" key="1">
    <citation type="submission" date="2021-02" db="EMBL/GenBank/DDBJ databases">
        <title>Plant Genome Project.</title>
        <authorList>
            <person name="Zhang R.-G."/>
        </authorList>
    </citation>
    <scope>NUCLEOTIDE SEQUENCE [LARGE SCALE GENOMIC DNA]</scope>
    <source>
        <tissue evidence="1">Leaves</tissue>
    </source>
</reference>
<sequence length="122" mass="13655">MQLNQLDMKKIMFLLDENEHRTPYLPQPRQEMGTNNWYPCHATDHDQEVQQGGFFNNYVMPNGNGSASASAETSNDEDILWDGLWNLDDFHANFAGTCATSKAKAPKAGALDLMQMGVKFGL</sequence>
<gene>
    <name evidence="1" type="ORF">JRO89_XS03G0078400</name>
</gene>
<keyword evidence="2" id="KW-1185">Reference proteome</keyword>
<name>A0ABQ8I958_9ROSI</name>
<protein>
    <submittedName>
        <fullName evidence="1">Uncharacterized protein</fullName>
    </submittedName>
</protein>
<accession>A0ABQ8I958</accession>
<comment type="caution">
    <text evidence="1">The sequence shown here is derived from an EMBL/GenBank/DDBJ whole genome shotgun (WGS) entry which is preliminary data.</text>
</comment>
<evidence type="ECO:0000313" key="2">
    <source>
        <dbReference type="Proteomes" id="UP000827721"/>
    </source>
</evidence>